<reference evidence="1 2" key="1">
    <citation type="submission" date="2023-06" db="EMBL/GenBank/DDBJ databases">
        <title>Proteus appendicitidis sp. nov., isolated from the appendiceal pus of an appendicitis patient in Yongzhou, China.</title>
        <authorList>
            <person name="Cai X."/>
        </authorList>
    </citation>
    <scope>NUCLEOTIDE SEQUENCE [LARGE SCALE GENOMIC DNA]</scope>
    <source>
        <strain evidence="1 2">HZ0627</strain>
    </source>
</reference>
<keyword evidence="1" id="KW-0255">Endonuclease</keyword>
<dbReference type="RefSeq" id="WP_151434618.1">
    <property type="nucleotide sequence ID" value="NZ_CP127389.1"/>
</dbReference>
<evidence type="ECO:0000313" key="1">
    <source>
        <dbReference type="EMBL" id="WIV89512.1"/>
    </source>
</evidence>
<gene>
    <name evidence="1" type="ORF">QQS39_05780</name>
</gene>
<keyword evidence="1" id="KW-0378">Hydrolase</keyword>
<proteinExistence type="predicted"/>
<protein>
    <submittedName>
        <fullName evidence="1">Retron system putative HNH endonuclease</fullName>
    </submittedName>
</protein>
<dbReference type="Proteomes" id="UP001226651">
    <property type="component" value="Chromosome"/>
</dbReference>
<evidence type="ECO:0000313" key="2">
    <source>
        <dbReference type="Proteomes" id="UP001226651"/>
    </source>
</evidence>
<dbReference type="InterPro" id="IPR013467">
    <property type="entry name" value="HNH78-like"/>
</dbReference>
<keyword evidence="1" id="KW-0540">Nuclease</keyword>
<organism evidence="1 2">
    <name type="scientific">Proteus appendicitidis</name>
    <dbReference type="NCBI Taxonomy" id="3034648"/>
    <lineage>
        <taxon>Bacteria</taxon>
        <taxon>Pseudomonadati</taxon>
        <taxon>Pseudomonadota</taxon>
        <taxon>Gammaproteobacteria</taxon>
        <taxon>Enterobacterales</taxon>
        <taxon>Morganellaceae</taxon>
        <taxon>Proteus</taxon>
    </lineage>
</organism>
<accession>A0ABY8YC68</accession>
<keyword evidence="2" id="KW-1185">Reference proteome</keyword>
<dbReference type="GO" id="GO:0004519">
    <property type="term" value="F:endonuclease activity"/>
    <property type="evidence" value="ECO:0007669"/>
    <property type="project" value="UniProtKB-KW"/>
</dbReference>
<sequence>MRKISKRNNYEPTSLTQWKRQNKHKKYADLTSEIRTEIREVLLEEQFYLCGHCCQQIKSIHDCHNEHIEPQQLAQNKTLEFSNLIASCNAKKQCGNSHQHHALPLTPLMDECETELQFSISGRVNGVTSRAEKAIEILNLGSSTLPNNLLISKRKNAIEQILFINGIDPSQGLEDDDLLNDLIIELAKPNDDGKLESFSPIIINILKQWLT</sequence>
<dbReference type="EMBL" id="CP127389">
    <property type="protein sequence ID" value="WIV89512.1"/>
    <property type="molecule type" value="Genomic_DNA"/>
</dbReference>
<dbReference type="NCBIfam" id="TIGR02646">
    <property type="entry name" value="retron system putative HNH endonuclease"/>
    <property type="match status" value="1"/>
</dbReference>
<name>A0ABY8YC68_9GAMM</name>